<feature type="domain" description="PCI" evidence="6">
    <location>
        <begin position="193"/>
        <end position="361"/>
    </location>
</feature>
<name>A0A7R9UZ32_9CHLO</name>
<dbReference type="Pfam" id="PF01399">
    <property type="entry name" value="PCI"/>
    <property type="match status" value="1"/>
</dbReference>
<comment type="function">
    <text evidence="1">Acts as a regulatory subunit of the 26S proteasome which is involved in the ATP-dependent degradation of ubiquitinated proteins.</text>
</comment>
<dbReference type="PANTHER" id="PTHR14145">
    <property type="entry name" value="26S PROTESOME SUBUNIT 6"/>
    <property type="match status" value="1"/>
</dbReference>
<dbReference type="EMBL" id="HBEC01000175">
    <property type="protein sequence ID" value="CAD8280067.1"/>
    <property type="molecule type" value="Transcribed_RNA"/>
</dbReference>
<sequence length="390" mass="43680">MATSTDELAEQDFKLALANKIFLLKAEECPSVDKTALQKDVLNDVMKHDLLPIYDHCCAELGWTVDQAVRAAMKAKNDAKMEELESKIKDAEENLGEQEVRDALLAKADYLASVGDKDAATAAFDAAEAKTTGFGNKMDLVFSQIRLLMFYEDWREVNKLLAKAQTLCDQGGDWERKNKLKVYEAVYAMHTRNFKQASSLFLEALATFTATELFPYSRVIFYAVVTAVVAMDRVSLKKSVIDASEVLTGIGQIPHLEAYLNSLYACKYASFFAAFVEVVDLMRADPYLSLHLRYYMREVRVVAYAQFLESYKSVTLESMAAAFDVPPGFLDAEVADFIVAGRLNAKIDKVAGIVETNRPDQKNSLYQDTIRKGDVLLNRIQKLSKVVDVE</sequence>
<evidence type="ECO:0000256" key="2">
    <source>
        <dbReference type="ARBA" id="ARBA00005717"/>
    </source>
</evidence>
<protein>
    <recommendedName>
        <fullName evidence="4">26S proteasome regulatory subunit RPN7</fullName>
    </recommendedName>
</protein>
<dbReference type="PANTHER" id="PTHR14145:SF1">
    <property type="entry name" value="26S PROTEASOME NON-ATPASE REGULATORY SUBUNIT 6"/>
    <property type="match status" value="1"/>
</dbReference>
<dbReference type="InterPro" id="IPR036390">
    <property type="entry name" value="WH_DNA-bd_sf"/>
</dbReference>
<dbReference type="GO" id="GO:0000502">
    <property type="term" value="C:proteasome complex"/>
    <property type="evidence" value="ECO:0007669"/>
    <property type="project" value="UniProtKB-KW"/>
</dbReference>
<organism evidence="7">
    <name type="scientific">Chlamydomonas euryale</name>
    <dbReference type="NCBI Taxonomy" id="1486919"/>
    <lineage>
        <taxon>Eukaryota</taxon>
        <taxon>Viridiplantae</taxon>
        <taxon>Chlorophyta</taxon>
        <taxon>core chlorophytes</taxon>
        <taxon>Chlorophyceae</taxon>
        <taxon>CS clade</taxon>
        <taxon>Chlamydomonadales</taxon>
        <taxon>Chlamydomonadaceae</taxon>
        <taxon>Chlamydomonas</taxon>
    </lineage>
</organism>
<accession>A0A7R9UZ32</accession>
<gene>
    <name evidence="7" type="ORF">CEUR00632_LOCUS102</name>
</gene>
<reference evidence="7" key="1">
    <citation type="submission" date="2021-01" db="EMBL/GenBank/DDBJ databases">
        <authorList>
            <person name="Corre E."/>
            <person name="Pelletier E."/>
            <person name="Niang G."/>
            <person name="Scheremetjew M."/>
            <person name="Finn R."/>
            <person name="Kale V."/>
            <person name="Holt S."/>
            <person name="Cochrane G."/>
            <person name="Meng A."/>
            <person name="Brown T."/>
            <person name="Cohen L."/>
        </authorList>
    </citation>
    <scope>NUCLEOTIDE SEQUENCE</scope>
    <source>
        <strain evidence="7">CCMP219</strain>
    </source>
</reference>
<dbReference type="InterPro" id="IPR019585">
    <property type="entry name" value="Rpn7/CSN1"/>
</dbReference>
<keyword evidence="5" id="KW-0175">Coiled coil</keyword>
<dbReference type="InterPro" id="IPR000717">
    <property type="entry name" value="PCI_dom"/>
</dbReference>
<comment type="similarity">
    <text evidence="2">Belongs to the proteasome subunit S10 family.</text>
</comment>
<dbReference type="InterPro" id="IPR049549">
    <property type="entry name" value="RPN7_PSMD6_C"/>
</dbReference>
<evidence type="ECO:0000256" key="5">
    <source>
        <dbReference type="SAM" id="Coils"/>
    </source>
</evidence>
<dbReference type="SUPFAM" id="SSF46785">
    <property type="entry name" value="Winged helix' DNA-binding domain"/>
    <property type="match status" value="1"/>
</dbReference>
<dbReference type="PROSITE" id="PS50250">
    <property type="entry name" value="PCI"/>
    <property type="match status" value="1"/>
</dbReference>
<evidence type="ECO:0000256" key="1">
    <source>
        <dbReference type="ARBA" id="ARBA00002187"/>
    </source>
</evidence>
<dbReference type="Pfam" id="PF10602">
    <property type="entry name" value="RPN7"/>
    <property type="match status" value="1"/>
</dbReference>
<evidence type="ECO:0000256" key="3">
    <source>
        <dbReference type="ARBA" id="ARBA00022942"/>
    </source>
</evidence>
<dbReference type="Pfam" id="PF21154">
    <property type="entry name" value="RPN7_PSMD6_C"/>
    <property type="match status" value="1"/>
</dbReference>
<evidence type="ECO:0000259" key="6">
    <source>
        <dbReference type="PROSITE" id="PS50250"/>
    </source>
</evidence>
<dbReference type="GO" id="GO:0043161">
    <property type="term" value="P:proteasome-mediated ubiquitin-dependent protein catabolic process"/>
    <property type="evidence" value="ECO:0007669"/>
    <property type="project" value="TreeGrafter"/>
</dbReference>
<evidence type="ECO:0000313" key="7">
    <source>
        <dbReference type="EMBL" id="CAD8280067.1"/>
    </source>
</evidence>
<dbReference type="InterPro" id="IPR045135">
    <property type="entry name" value="Rpn7_N"/>
</dbReference>
<dbReference type="AlphaFoldDB" id="A0A7R9UZ32"/>
<dbReference type="SMART" id="SM00088">
    <property type="entry name" value="PINT"/>
    <property type="match status" value="1"/>
</dbReference>
<dbReference type="FunFam" id="1.25.40.570:FF:000005">
    <property type="entry name" value="26S proteasome regulatory subunit N7"/>
    <property type="match status" value="1"/>
</dbReference>
<feature type="coiled-coil region" evidence="5">
    <location>
        <begin position="74"/>
        <end position="101"/>
    </location>
</feature>
<keyword evidence="3" id="KW-0647">Proteasome</keyword>
<dbReference type="Gene3D" id="1.25.40.570">
    <property type="match status" value="1"/>
</dbReference>
<proteinExistence type="inferred from homology"/>
<evidence type="ECO:0000256" key="4">
    <source>
        <dbReference type="ARBA" id="ARBA00075096"/>
    </source>
</evidence>